<dbReference type="EMBL" id="FZNQ01000002">
    <property type="protein sequence ID" value="SNR32781.1"/>
    <property type="molecule type" value="Genomic_DNA"/>
</dbReference>
<evidence type="ECO:0000313" key="2">
    <source>
        <dbReference type="Proteomes" id="UP000198397"/>
    </source>
</evidence>
<protein>
    <submittedName>
        <fullName evidence="1">Uncharacterized protein</fullName>
    </submittedName>
</protein>
<dbReference type="AlphaFoldDB" id="A0A238VEZ3"/>
<reference evidence="1 2" key="1">
    <citation type="submission" date="2017-06" db="EMBL/GenBank/DDBJ databases">
        <authorList>
            <person name="Kim H.J."/>
            <person name="Triplett B.A."/>
        </authorList>
    </citation>
    <scope>NUCLEOTIDE SEQUENCE [LARGE SCALE GENOMIC DNA]</scope>
    <source>
        <strain evidence="1 2">DSM 8800</strain>
    </source>
</reference>
<evidence type="ECO:0000313" key="1">
    <source>
        <dbReference type="EMBL" id="SNR32781.1"/>
    </source>
</evidence>
<name>A0A238VEZ3_HALVU</name>
<dbReference type="Proteomes" id="UP000198397">
    <property type="component" value="Unassembled WGS sequence"/>
</dbReference>
<proteinExistence type="predicted"/>
<organism evidence="1 2">
    <name type="scientific">Halorubrum vacuolatum</name>
    <name type="common">Natronobacterium vacuolatum</name>
    <dbReference type="NCBI Taxonomy" id="63740"/>
    <lineage>
        <taxon>Archaea</taxon>
        <taxon>Methanobacteriati</taxon>
        <taxon>Methanobacteriota</taxon>
        <taxon>Stenosarchaea group</taxon>
        <taxon>Halobacteria</taxon>
        <taxon>Halobacteriales</taxon>
        <taxon>Haloferacaceae</taxon>
        <taxon>Halorubrum</taxon>
    </lineage>
</organism>
<dbReference type="RefSeq" id="WP_089383789.1">
    <property type="nucleotide sequence ID" value="NZ_FZNQ01000002.1"/>
</dbReference>
<sequence>MASTGAFGMPSDAGPQRSVVETTIGAVLLLVAGRIAGDRGAGFVVGVAIGVIHRHLMRNGGRGGEKTRPNPLVLALAWLPIVVATDRAVGGAGGRVAFCAGVAVGSAVRRRLR</sequence>
<gene>
    <name evidence="1" type="ORF">SAMN06264855_102347</name>
</gene>
<accession>A0A238VEZ3</accession>
<keyword evidence="2" id="KW-1185">Reference proteome</keyword>